<dbReference type="SUPFAM" id="SSF52402">
    <property type="entry name" value="Adenine nucleotide alpha hydrolases-like"/>
    <property type="match status" value="1"/>
</dbReference>
<dbReference type="InterPro" id="IPR000049">
    <property type="entry name" value="ET-Flavoprotein_bsu_CS"/>
</dbReference>
<dbReference type="InterPro" id="IPR014730">
    <property type="entry name" value="ETF_a/b_N"/>
</dbReference>
<comment type="cofactor">
    <cofactor evidence="3">
        <name>AMP</name>
        <dbReference type="ChEBI" id="CHEBI:456215"/>
    </cofactor>
</comment>
<dbReference type="GO" id="GO:0009055">
    <property type="term" value="F:electron transfer activity"/>
    <property type="evidence" value="ECO:0007669"/>
    <property type="project" value="InterPro"/>
</dbReference>
<evidence type="ECO:0000256" key="2">
    <source>
        <dbReference type="ARBA" id="ARBA00042002"/>
    </source>
</evidence>
<dbReference type="InterPro" id="IPR033948">
    <property type="entry name" value="ETF_beta_N"/>
</dbReference>
<keyword evidence="6" id="KW-1185">Reference proteome</keyword>
<accession>A8MM30</accession>
<dbReference type="eggNOG" id="COG2086">
    <property type="taxonomic scope" value="Bacteria"/>
</dbReference>
<organism evidence="5 6">
    <name type="scientific">Alkaliphilus oremlandii (strain OhILAs)</name>
    <name type="common">Clostridium oremlandii (strain OhILAs)</name>
    <dbReference type="NCBI Taxonomy" id="350688"/>
    <lineage>
        <taxon>Bacteria</taxon>
        <taxon>Bacillati</taxon>
        <taxon>Bacillota</taxon>
        <taxon>Clostridia</taxon>
        <taxon>Peptostreptococcales</taxon>
        <taxon>Natronincolaceae</taxon>
        <taxon>Alkaliphilus</taxon>
    </lineage>
</organism>
<feature type="domain" description="Electron transfer flavoprotein alpha/beta-subunit N-terminal" evidence="4">
    <location>
        <begin position="22"/>
        <end position="212"/>
    </location>
</feature>
<evidence type="ECO:0000256" key="1">
    <source>
        <dbReference type="ARBA" id="ARBA00007557"/>
    </source>
</evidence>
<dbReference type="PANTHER" id="PTHR21294:SF17">
    <property type="entry name" value="PROTEIN FIXA"/>
    <property type="match status" value="1"/>
</dbReference>
<dbReference type="PANTHER" id="PTHR21294">
    <property type="entry name" value="ELECTRON TRANSFER FLAVOPROTEIN BETA-SUBUNIT"/>
    <property type="match status" value="1"/>
</dbReference>
<dbReference type="RefSeq" id="WP_012158511.1">
    <property type="nucleotide sequence ID" value="NC_009922.1"/>
</dbReference>
<dbReference type="EMBL" id="CP000853">
    <property type="protein sequence ID" value="ABW18197.1"/>
    <property type="molecule type" value="Genomic_DNA"/>
</dbReference>
<comment type="similarity">
    <text evidence="1">Belongs to the ETF beta-subunit/FixA family.</text>
</comment>
<dbReference type="InterPro" id="IPR014729">
    <property type="entry name" value="Rossmann-like_a/b/a_fold"/>
</dbReference>
<sequence>MKIVVCIKQVPDTTEVKLDPKTGTLIREGVPSIINPDDKSGLEAALRLKDQYDAEVTVITMGPPQADLALREALAMGADRAILLTDRAFAGADTWATSSALAGALRNIDYDLIIAGRQAIDGDTAQVGPQIAEHLNLPSVTYVEDMELLDKAIIVKRAFEDGYQKIKVNTPCLITTLKEMNEARYMRVSGVYDAYREKKVEVWDVNNIEVDHGNLGLKGSPTKVKKSFTKGAKTAGKVFDMEPKEAAKIIVDKLREKYIIS</sequence>
<dbReference type="PIRSF" id="PIRSF000090">
    <property type="entry name" value="Beta-ETF"/>
    <property type="match status" value="1"/>
</dbReference>
<reference evidence="6" key="1">
    <citation type="submission" date="2007-10" db="EMBL/GenBank/DDBJ databases">
        <title>Complete genome of Alkaliphilus oremlandii OhILAs.</title>
        <authorList>
            <person name="Copeland A."/>
            <person name="Lucas S."/>
            <person name="Lapidus A."/>
            <person name="Barry K."/>
            <person name="Detter J.C."/>
            <person name="Glavina del Rio T."/>
            <person name="Hammon N."/>
            <person name="Israni S."/>
            <person name="Dalin E."/>
            <person name="Tice H."/>
            <person name="Pitluck S."/>
            <person name="Chain P."/>
            <person name="Malfatti S."/>
            <person name="Shin M."/>
            <person name="Vergez L."/>
            <person name="Schmutz J."/>
            <person name="Larimer F."/>
            <person name="Land M."/>
            <person name="Hauser L."/>
            <person name="Kyrpides N."/>
            <person name="Mikhailova N."/>
            <person name="Stolz J.F."/>
            <person name="Dawson A."/>
            <person name="Fisher E."/>
            <person name="Crable B."/>
            <person name="Perera E."/>
            <person name="Lisak J."/>
            <person name="Ranganathan M."/>
            <person name="Basu P."/>
            <person name="Richardson P."/>
        </authorList>
    </citation>
    <scope>NUCLEOTIDE SEQUENCE [LARGE SCALE GENOMIC DNA]</scope>
    <source>
        <strain evidence="6">OhILAs</strain>
    </source>
</reference>
<dbReference type="Pfam" id="PF01012">
    <property type="entry name" value="ETF"/>
    <property type="match status" value="1"/>
</dbReference>
<dbReference type="PROSITE" id="PS01065">
    <property type="entry name" value="ETF_BETA"/>
    <property type="match status" value="1"/>
</dbReference>
<evidence type="ECO:0000259" key="4">
    <source>
        <dbReference type="SMART" id="SM00893"/>
    </source>
</evidence>
<dbReference type="KEGG" id="aoe:Clos_0637"/>
<dbReference type="STRING" id="350688.Clos_0637"/>
<evidence type="ECO:0000256" key="3">
    <source>
        <dbReference type="ARBA" id="ARBA00049933"/>
    </source>
</evidence>
<dbReference type="AlphaFoldDB" id="A8MM30"/>
<proteinExistence type="inferred from homology"/>
<name>A8MM30_ALKOO</name>
<gene>
    <name evidence="5" type="ordered locus">Clos_0637</name>
</gene>
<dbReference type="HOGENOM" id="CLU_060196_2_1_9"/>
<protein>
    <recommendedName>
        <fullName evidence="2">Electron transfer flavoprotein small subunit</fullName>
    </recommendedName>
</protein>
<evidence type="ECO:0000313" key="6">
    <source>
        <dbReference type="Proteomes" id="UP000000269"/>
    </source>
</evidence>
<evidence type="ECO:0000313" key="5">
    <source>
        <dbReference type="EMBL" id="ABW18197.1"/>
    </source>
</evidence>
<dbReference type="InterPro" id="IPR012255">
    <property type="entry name" value="ETF_b"/>
</dbReference>
<dbReference type="CDD" id="cd01714">
    <property type="entry name" value="ETF_beta"/>
    <property type="match status" value="1"/>
</dbReference>
<dbReference type="SMART" id="SM00893">
    <property type="entry name" value="ETF"/>
    <property type="match status" value="1"/>
</dbReference>
<dbReference type="Proteomes" id="UP000000269">
    <property type="component" value="Chromosome"/>
</dbReference>
<dbReference type="OrthoDB" id="9804960at2"/>
<dbReference type="Gene3D" id="3.40.50.620">
    <property type="entry name" value="HUPs"/>
    <property type="match status" value="1"/>
</dbReference>